<feature type="region of interest" description="Disordered" evidence="1">
    <location>
        <begin position="94"/>
        <end position="203"/>
    </location>
</feature>
<comment type="caution">
    <text evidence="4">The sequence shown here is derived from an EMBL/GenBank/DDBJ whole genome shotgun (WGS) entry which is preliminary data.</text>
</comment>
<dbReference type="PANTHER" id="PTHR33392:SF6">
    <property type="entry name" value="POLYISOPRENYL-TEICHOIC ACID--PEPTIDOGLYCAN TEICHOIC ACID TRANSFERASE TAGU"/>
    <property type="match status" value="1"/>
</dbReference>
<evidence type="ECO:0000259" key="3">
    <source>
        <dbReference type="Pfam" id="PF03816"/>
    </source>
</evidence>
<feature type="compositionally biased region" description="Polar residues" evidence="1">
    <location>
        <begin position="19"/>
        <end position="28"/>
    </location>
</feature>
<keyword evidence="2" id="KW-1133">Transmembrane helix</keyword>
<feature type="compositionally biased region" description="Basic and acidic residues" evidence="1">
    <location>
        <begin position="166"/>
        <end position="189"/>
    </location>
</feature>
<protein>
    <submittedName>
        <fullName evidence="4">Transcriptional regulator LytR</fullName>
    </submittedName>
</protein>
<dbReference type="InterPro" id="IPR004474">
    <property type="entry name" value="LytR_CpsA_psr"/>
</dbReference>
<dbReference type="Pfam" id="PF03816">
    <property type="entry name" value="LytR_cpsA_psr"/>
    <property type="match status" value="1"/>
</dbReference>
<dbReference type="PANTHER" id="PTHR33392">
    <property type="entry name" value="POLYISOPRENYL-TEICHOIC ACID--PEPTIDOGLYCAN TEICHOIC ACID TRANSFERASE TAGU"/>
    <property type="match status" value="1"/>
</dbReference>
<feature type="region of interest" description="Disordered" evidence="1">
    <location>
        <begin position="1"/>
        <end position="74"/>
    </location>
</feature>
<gene>
    <name evidence="4" type="primary">lytR_40</name>
    <name evidence="4" type="ORF">SDC9_102060</name>
</gene>
<proteinExistence type="predicted"/>
<evidence type="ECO:0000313" key="4">
    <source>
        <dbReference type="EMBL" id="MPM55266.1"/>
    </source>
</evidence>
<evidence type="ECO:0000256" key="2">
    <source>
        <dbReference type="SAM" id="Phobius"/>
    </source>
</evidence>
<feature type="region of interest" description="Disordered" evidence="1">
    <location>
        <begin position="562"/>
        <end position="599"/>
    </location>
</feature>
<feature type="compositionally biased region" description="Basic residues" evidence="1">
    <location>
        <begin position="190"/>
        <end position="203"/>
    </location>
</feature>
<organism evidence="4">
    <name type="scientific">bioreactor metagenome</name>
    <dbReference type="NCBI Taxonomy" id="1076179"/>
    <lineage>
        <taxon>unclassified sequences</taxon>
        <taxon>metagenomes</taxon>
        <taxon>ecological metagenomes</taxon>
    </lineage>
</organism>
<dbReference type="EMBL" id="VSSQ01015195">
    <property type="protein sequence ID" value="MPM55266.1"/>
    <property type="molecule type" value="Genomic_DNA"/>
</dbReference>
<feature type="compositionally biased region" description="Basic residues" evidence="1">
    <location>
        <begin position="1"/>
        <end position="11"/>
    </location>
</feature>
<feature type="compositionally biased region" description="Basic and acidic residues" evidence="1">
    <location>
        <begin position="131"/>
        <end position="146"/>
    </location>
</feature>
<accession>A0A645AQT4</accession>
<name>A0A645AQT4_9ZZZZ</name>
<dbReference type="AlphaFoldDB" id="A0A645AQT4"/>
<evidence type="ECO:0000256" key="1">
    <source>
        <dbReference type="SAM" id="MobiDB-lite"/>
    </source>
</evidence>
<feature type="domain" description="Cell envelope-related transcriptional attenuator" evidence="3">
    <location>
        <begin position="285"/>
        <end position="431"/>
    </location>
</feature>
<dbReference type="InterPro" id="IPR050922">
    <property type="entry name" value="LytR/CpsA/Psr_CW_biosynth"/>
</dbReference>
<dbReference type="NCBIfam" id="TIGR00350">
    <property type="entry name" value="lytR_cpsA_psr"/>
    <property type="match status" value="1"/>
</dbReference>
<keyword evidence="2" id="KW-0472">Membrane</keyword>
<sequence length="599" mass="66585">MAGKRVAKKPQKNRDDFSRQQPAQISSPPESPEKIAYQRYYDVEAQEDTPPNSMEADYMGMPDEDNVKEEGTGRDRAAEIRAAIEAAITAQEAKRAFGGPTAEETLPDFDLFDAGESKDTGDTADEGPEILTEHFPRRSRPIELRPRPVPNESIKRSLPAVQTGKDLVEIKKAPDKPAKPPKGSKEKGKANKKSKKQAAKPSKKSRAKKIALYLLLGIIGLMGGVLFSIYRSAAGAYDPGELTPTDAGTLGKKARERAVQADPSMVRREGTYCFVVGATDNDGYRTDTMMLVFFEPAKQVLNILQIPRDLLIETGHDSNKANALYAYGKGALMKSALSSAFGIPIDNYVVINLTCFRTVVDKLGGVELNVPFDMDYEDPAQDLYIHLKAGLQTLDGKDAEGFVRFRYGYVDMDYGRMNAQKMFLAALAKTVTKPMNAIKVPGLIDTVFKNMKTDLTASEMLSYATKALKIPLENIRIFSMPSESWYYDGESGLTAYRTETMYIINNYFSPYDEMIENATLVEYGRKYETQFNLDGNTLVEIDENRPKFNLNPKWNWQEYLNKQQGGGTEQNEEEADTNIDTTPESDVGPVPGTEENDGN</sequence>
<feature type="transmembrane region" description="Helical" evidence="2">
    <location>
        <begin position="210"/>
        <end position="230"/>
    </location>
</feature>
<keyword evidence="2" id="KW-0812">Transmembrane</keyword>
<dbReference type="Gene3D" id="3.40.630.190">
    <property type="entry name" value="LCP protein"/>
    <property type="match status" value="1"/>
</dbReference>
<reference evidence="4" key="1">
    <citation type="submission" date="2019-08" db="EMBL/GenBank/DDBJ databases">
        <authorList>
            <person name="Kucharzyk K."/>
            <person name="Murdoch R.W."/>
            <person name="Higgins S."/>
            <person name="Loffler F."/>
        </authorList>
    </citation>
    <scope>NUCLEOTIDE SEQUENCE</scope>
</reference>